<dbReference type="InterPro" id="IPR001017">
    <property type="entry name" value="DH_E1"/>
</dbReference>
<reference evidence="5 6" key="1">
    <citation type="submission" date="2018-03" db="EMBL/GenBank/DDBJ databases">
        <title>Genomic Encyclopedia of Archaeal and Bacterial Type Strains, Phase II (KMG-II): from individual species to whole genera.</title>
        <authorList>
            <person name="Goeker M."/>
        </authorList>
    </citation>
    <scope>NUCLEOTIDE SEQUENCE [LARGE SCALE GENOMIC DNA]</scope>
    <source>
        <strain evidence="5 6">DSM 29318</strain>
    </source>
</reference>
<dbReference type="SUPFAM" id="SSF52518">
    <property type="entry name" value="Thiamin diphosphate-binding fold (THDP-binding)"/>
    <property type="match status" value="1"/>
</dbReference>
<gene>
    <name evidence="5" type="ORF">BCF33_1342</name>
</gene>
<feature type="domain" description="Dehydrogenase E1 component" evidence="4">
    <location>
        <begin position="32"/>
        <end position="304"/>
    </location>
</feature>
<dbReference type="RefSeq" id="WP_106160063.1">
    <property type="nucleotide sequence ID" value="NZ_PVTT01000001.1"/>
</dbReference>
<keyword evidence="6" id="KW-1185">Reference proteome</keyword>
<protein>
    <submittedName>
        <fullName evidence="5">Pyruvate dehydrogenase E1 component alpha subunit</fullName>
    </submittedName>
</protein>
<dbReference type="PANTHER" id="PTHR11516:SF41">
    <property type="entry name" value="3-METHYL-2-OXOBUTANOATE DEHYDROGENASE SUBUNIT ALPHA"/>
    <property type="match status" value="1"/>
</dbReference>
<accession>A0A2T0X9W2</accession>
<evidence type="ECO:0000256" key="3">
    <source>
        <dbReference type="ARBA" id="ARBA00023052"/>
    </source>
</evidence>
<proteinExistence type="predicted"/>
<dbReference type="InterPro" id="IPR050642">
    <property type="entry name" value="PDH_E1_Alpha_Subunit"/>
</dbReference>
<dbReference type="InterPro" id="IPR029061">
    <property type="entry name" value="THDP-binding"/>
</dbReference>
<dbReference type="Gene3D" id="3.40.50.970">
    <property type="match status" value="1"/>
</dbReference>
<dbReference type="OrthoDB" id="9766715at2"/>
<dbReference type="CDD" id="cd02000">
    <property type="entry name" value="TPP_E1_PDC_ADC_BCADC"/>
    <property type="match status" value="1"/>
</dbReference>
<dbReference type="GO" id="GO:0006086">
    <property type="term" value="P:pyruvate decarboxylation to acetyl-CoA"/>
    <property type="evidence" value="ECO:0007669"/>
    <property type="project" value="TreeGrafter"/>
</dbReference>
<evidence type="ECO:0000256" key="1">
    <source>
        <dbReference type="ARBA" id="ARBA00001964"/>
    </source>
</evidence>
<dbReference type="PANTHER" id="PTHR11516">
    <property type="entry name" value="PYRUVATE DEHYDROGENASE E1 COMPONENT, ALPHA SUBUNIT BACTERIAL AND ORGANELLAR"/>
    <property type="match status" value="1"/>
</dbReference>
<evidence type="ECO:0000313" key="5">
    <source>
        <dbReference type="EMBL" id="PRY95717.1"/>
    </source>
</evidence>
<dbReference type="AlphaFoldDB" id="A0A2T0X9W2"/>
<keyword evidence="2" id="KW-0560">Oxidoreductase</keyword>
<dbReference type="Proteomes" id="UP000238801">
    <property type="component" value="Unassembled WGS sequence"/>
</dbReference>
<keyword evidence="5" id="KW-0670">Pyruvate</keyword>
<name>A0A2T0X9W2_9RHOB</name>
<dbReference type="Pfam" id="PF00676">
    <property type="entry name" value="E1_dh"/>
    <property type="match status" value="1"/>
</dbReference>
<organism evidence="5 6">
    <name type="scientific">Hasllibacter halocynthiae</name>
    <dbReference type="NCBI Taxonomy" id="595589"/>
    <lineage>
        <taxon>Bacteria</taxon>
        <taxon>Pseudomonadati</taxon>
        <taxon>Pseudomonadota</taxon>
        <taxon>Alphaproteobacteria</taxon>
        <taxon>Rhodobacterales</taxon>
        <taxon>Roseobacteraceae</taxon>
        <taxon>Hasllibacter</taxon>
    </lineage>
</organism>
<keyword evidence="3" id="KW-0786">Thiamine pyrophosphate</keyword>
<sequence>MRRDNDVLEGMYRLMSLTRALDRVVGAHDGHWHGLEGEEAVAAAVYYGLREGDTVAPHYRGAITAALAKGADLGRMMAGCLGKTDAYHLGRHRSDVCGPPEHGIIGLYGGSLGPPLGYACGAALSHVMDGDGDIALAVFGDGTSSRGDCHEAMNMAAIKALPVVFVCQNNQIAISTPAPDGNGGPIFERARGFGMPGARVDGNDVLKVRAAMDEAIARAREGGGPTLIEARTYRVAGHFVSDAEDYRDAAEIAAWRDRDPVARYRAFLIEEGVMDAAAMDALDAKLVAEVDAAFTAAQDGAVPDPGDLMPEDVFA</sequence>
<evidence type="ECO:0000313" key="6">
    <source>
        <dbReference type="Proteomes" id="UP000238801"/>
    </source>
</evidence>
<dbReference type="GO" id="GO:0004739">
    <property type="term" value="F:pyruvate dehydrogenase (acetyl-transferring) activity"/>
    <property type="evidence" value="ECO:0007669"/>
    <property type="project" value="TreeGrafter"/>
</dbReference>
<comment type="caution">
    <text evidence="5">The sequence shown here is derived from an EMBL/GenBank/DDBJ whole genome shotgun (WGS) entry which is preliminary data.</text>
</comment>
<dbReference type="EMBL" id="PVTT01000001">
    <property type="protein sequence ID" value="PRY95717.1"/>
    <property type="molecule type" value="Genomic_DNA"/>
</dbReference>
<evidence type="ECO:0000256" key="2">
    <source>
        <dbReference type="ARBA" id="ARBA00023002"/>
    </source>
</evidence>
<comment type="cofactor">
    <cofactor evidence="1">
        <name>thiamine diphosphate</name>
        <dbReference type="ChEBI" id="CHEBI:58937"/>
    </cofactor>
</comment>
<evidence type="ECO:0000259" key="4">
    <source>
        <dbReference type="Pfam" id="PF00676"/>
    </source>
</evidence>